<reference evidence="1 2" key="1">
    <citation type="submission" date="2020-08" db="EMBL/GenBank/DDBJ databases">
        <title>Genomic Encyclopedia of Type Strains, Phase IV (KMG-IV): sequencing the most valuable type-strain genomes for metagenomic binning, comparative biology and taxonomic classification.</title>
        <authorList>
            <person name="Goeker M."/>
        </authorList>
    </citation>
    <scope>NUCLEOTIDE SEQUENCE [LARGE SCALE GENOMIC DNA]</scope>
    <source>
        <strain evidence="1 2">DSM 102044</strain>
    </source>
</reference>
<accession>A0A841MRU4</accession>
<evidence type="ECO:0000313" key="2">
    <source>
        <dbReference type="Proteomes" id="UP000588604"/>
    </source>
</evidence>
<dbReference type="Proteomes" id="UP000588604">
    <property type="component" value="Unassembled WGS sequence"/>
</dbReference>
<sequence>MRKIATITKVLLLSLIFICSGTMEYELVNSIFIQNESVHEVEIINSREVFHYHSRKNKERENPCFSFKKPYIQEISRISKTEFPEVFISKTPIFIRNSCFLI</sequence>
<comment type="caution">
    <text evidence="1">The sequence shown here is derived from an EMBL/GenBank/DDBJ whole genome shotgun (WGS) entry which is preliminary data.</text>
</comment>
<name>A0A841MRU4_9BACT</name>
<proteinExistence type="predicted"/>
<dbReference type="EMBL" id="JACIJO010000001">
    <property type="protein sequence ID" value="MBB6325255.1"/>
    <property type="molecule type" value="Genomic_DNA"/>
</dbReference>
<dbReference type="AlphaFoldDB" id="A0A841MRU4"/>
<keyword evidence="2" id="KW-1185">Reference proteome</keyword>
<gene>
    <name evidence="1" type="ORF">FHS59_000870</name>
</gene>
<protein>
    <submittedName>
        <fullName evidence="1">Serine protease inhibitor</fullName>
    </submittedName>
</protein>
<organism evidence="1 2">
    <name type="scientific">Algoriphagus iocasae</name>
    <dbReference type="NCBI Taxonomy" id="1836499"/>
    <lineage>
        <taxon>Bacteria</taxon>
        <taxon>Pseudomonadati</taxon>
        <taxon>Bacteroidota</taxon>
        <taxon>Cytophagia</taxon>
        <taxon>Cytophagales</taxon>
        <taxon>Cyclobacteriaceae</taxon>
        <taxon>Algoriphagus</taxon>
    </lineage>
</organism>
<evidence type="ECO:0000313" key="1">
    <source>
        <dbReference type="EMBL" id="MBB6325255.1"/>
    </source>
</evidence>